<organism evidence="1 2">
    <name type="scientific">Aureimonas phyllosphaerae</name>
    <dbReference type="NCBI Taxonomy" id="1166078"/>
    <lineage>
        <taxon>Bacteria</taxon>
        <taxon>Pseudomonadati</taxon>
        <taxon>Pseudomonadota</taxon>
        <taxon>Alphaproteobacteria</taxon>
        <taxon>Hyphomicrobiales</taxon>
        <taxon>Aurantimonadaceae</taxon>
        <taxon>Aureimonas</taxon>
    </lineage>
</organism>
<accession>A0A7W6BWG9</accession>
<dbReference type="Proteomes" id="UP000531216">
    <property type="component" value="Unassembled WGS sequence"/>
</dbReference>
<gene>
    <name evidence="1" type="ORF">GGR05_004368</name>
</gene>
<evidence type="ECO:0000313" key="1">
    <source>
        <dbReference type="EMBL" id="MBB3938197.1"/>
    </source>
</evidence>
<evidence type="ECO:0000313" key="2">
    <source>
        <dbReference type="Proteomes" id="UP000531216"/>
    </source>
</evidence>
<comment type="caution">
    <text evidence="1">The sequence shown here is derived from an EMBL/GenBank/DDBJ whole genome shotgun (WGS) entry which is preliminary data.</text>
</comment>
<dbReference type="EMBL" id="JACIDO010000021">
    <property type="protein sequence ID" value="MBB3938197.1"/>
    <property type="molecule type" value="Genomic_DNA"/>
</dbReference>
<dbReference type="RefSeq" id="WP_139224778.1">
    <property type="nucleotide sequence ID" value="NZ_FOOA01000059.1"/>
</dbReference>
<reference evidence="1 2" key="1">
    <citation type="submission" date="2020-08" db="EMBL/GenBank/DDBJ databases">
        <title>Genomic Encyclopedia of Type Strains, Phase IV (KMG-IV): sequencing the most valuable type-strain genomes for metagenomic binning, comparative biology and taxonomic classification.</title>
        <authorList>
            <person name="Goeker M."/>
        </authorList>
    </citation>
    <scope>NUCLEOTIDE SEQUENCE [LARGE SCALE GENOMIC DNA]</scope>
    <source>
        <strain evidence="1 2">DSM 25024</strain>
    </source>
</reference>
<dbReference type="AlphaFoldDB" id="A0A7W6BWG9"/>
<keyword evidence="2" id="KW-1185">Reference proteome</keyword>
<proteinExistence type="predicted"/>
<protein>
    <submittedName>
        <fullName evidence="1">Uncharacterized protein</fullName>
    </submittedName>
</protein>
<name>A0A7W6BWG9_9HYPH</name>
<sequence>MPHPDHDYQLGNQLEALACDLEQSIDQLMRLKVWDRRTITNLVLQRAIGFLPHDTPLRDQPAVTLVEATLRVQAMIAITEAMVHHGGVRPTKIRTLLNRIGNLLSHLRRLRHT</sequence>
<dbReference type="OrthoDB" id="9972341at2"/>